<dbReference type="AlphaFoldDB" id="A0A060H8I6"/>
<dbReference type="SUPFAM" id="SSF110849">
    <property type="entry name" value="ParB/Sulfiredoxin"/>
    <property type="match status" value="1"/>
</dbReference>
<dbReference type="Gene3D" id="3.90.1530.30">
    <property type="match status" value="1"/>
</dbReference>
<feature type="domain" description="ParB-like N-terminal" evidence="3">
    <location>
        <begin position="43"/>
        <end position="137"/>
    </location>
</feature>
<dbReference type="HOGENOM" id="CLU_808796_0_0_6"/>
<feature type="compositionally biased region" description="Polar residues" evidence="2">
    <location>
        <begin position="245"/>
        <end position="259"/>
    </location>
</feature>
<dbReference type="Pfam" id="PF02195">
    <property type="entry name" value="ParB_N"/>
    <property type="match status" value="1"/>
</dbReference>
<comment type="similarity">
    <text evidence="1">Belongs to the ParB family.</text>
</comment>
<proteinExistence type="inferred from homology"/>
<dbReference type="KEGG" id="xfs:D934_01140"/>
<dbReference type="InterPro" id="IPR050336">
    <property type="entry name" value="Chromosome_partition/occlusion"/>
</dbReference>
<evidence type="ECO:0000256" key="1">
    <source>
        <dbReference type="ARBA" id="ARBA00006295"/>
    </source>
</evidence>
<dbReference type="InterPro" id="IPR003115">
    <property type="entry name" value="ParB_N"/>
</dbReference>
<dbReference type="PATRIC" id="fig|155920.8.peg.277"/>
<sequence length="359" mass="40268">MLLLHTLFELDRATAMSLFGNKIKPTQEHNQLATVAFSGERIEEIDPELIDLEKQMRSKDNPGFTIESLMELGNDMKRDGQHEPVILRKNSKKPGRYLMVAGERRWLACKAVDIKLKAVIRELTDDQVRRVQRAENIQRENLTQLEIAVALRDDKERLGTLEKVAAEWNKGINWVSERINFLEVVETNSLTSQAVTEGITADITAINDLYRLEKVNQTAAKTIIDQAKVDPGINMRKTVREKLQNAKSTTNEKNATTDSRMQESKTDFQEGETHLTNISNQEKPTTVASAPLPPDAAQLVALAAKQMETLCTEVSALSKILHQRQDVISALGDVLQNVVQAQAALFRTRHVLASLANLK</sequence>
<dbReference type="Gene3D" id="1.10.10.730">
    <property type="entry name" value="KorB DNA-binding domain"/>
    <property type="match status" value="1"/>
</dbReference>
<name>A0A060H8I6_XYLFS</name>
<evidence type="ECO:0000256" key="2">
    <source>
        <dbReference type="SAM" id="MobiDB-lite"/>
    </source>
</evidence>
<dbReference type="InterPro" id="IPR004437">
    <property type="entry name" value="ParB/RepB/Spo0J"/>
</dbReference>
<feature type="region of interest" description="Disordered" evidence="2">
    <location>
        <begin position="243"/>
        <end position="263"/>
    </location>
</feature>
<dbReference type="EMBL" id="CP006696">
    <property type="protein sequence ID" value="AIC09237.1"/>
    <property type="molecule type" value="Genomic_DNA"/>
</dbReference>
<protein>
    <submittedName>
        <fullName evidence="4">Plasmid partitioning protein ParB</fullName>
    </submittedName>
</protein>
<dbReference type="InterPro" id="IPR036086">
    <property type="entry name" value="ParB/Sulfiredoxin_sf"/>
</dbReference>
<dbReference type="PANTHER" id="PTHR33375">
    <property type="entry name" value="CHROMOSOME-PARTITIONING PROTEIN PARB-RELATED"/>
    <property type="match status" value="1"/>
</dbReference>
<dbReference type="Proteomes" id="UP000027215">
    <property type="component" value="Chromosome"/>
</dbReference>
<dbReference type="NCBIfam" id="TIGR00180">
    <property type="entry name" value="parB_part"/>
    <property type="match status" value="1"/>
</dbReference>
<gene>
    <name evidence="4" type="ORF">D934_01140</name>
</gene>
<dbReference type="PANTHER" id="PTHR33375:SF1">
    <property type="entry name" value="CHROMOSOME-PARTITIONING PROTEIN PARB-RELATED"/>
    <property type="match status" value="1"/>
</dbReference>
<dbReference type="GO" id="GO:0007059">
    <property type="term" value="P:chromosome segregation"/>
    <property type="evidence" value="ECO:0007669"/>
    <property type="project" value="TreeGrafter"/>
</dbReference>
<dbReference type="GO" id="GO:0005694">
    <property type="term" value="C:chromosome"/>
    <property type="evidence" value="ECO:0007669"/>
    <property type="project" value="TreeGrafter"/>
</dbReference>
<dbReference type="SMART" id="SM00470">
    <property type="entry name" value="ParB"/>
    <property type="match status" value="1"/>
</dbReference>
<dbReference type="InterPro" id="IPR042075">
    <property type="entry name" value="KorB_DNA-db"/>
</dbReference>
<reference evidence="4 5" key="1">
    <citation type="submission" date="2013-08" db="EMBL/GenBank/DDBJ databases">
        <authorList>
            <person name="Stouthamer R."/>
            <person name="Nunney L."/>
        </authorList>
    </citation>
    <scope>NUCLEOTIDE SEQUENCE [LARGE SCALE GENOMIC DNA]</scope>
    <source>
        <strain evidence="5">ann-1</strain>
    </source>
</reference>
<organism evidence="4 5">
    <name type="scientific">Xylella fastidiosa subsp. sandyi Ann-1</name>
    <dbReference type="NCBI Taxonomy" id="155920"/>
    <lineage>
        <taxon>Bacteria</taxon>
        <taxon>Pseudomonadati</taxon>
        <taxon>Pseudomonadota</taxon>
        <taxon>Gammaproteobacteria</taxon>
        <taxon>Lysobacterales</taxon>
        <taxon>Lysobacteraceae</taxon>
        <taxon>Xylella</taxon>
    </lineage>
</organism>
<evidence type="ECO:0000313" key="5">
    <source>
        <dbReference type="Proteomes" id="UP000027215"/>
    </source>
</evidence>
<accession>A0A060H8I6</accession>
<evidence type="ECO:0000259" key="3">
    <source>
        <dbReference type="SMART" id="SM00470"/>
    </source>
</evidence>
<evidence type="ECO:0000313" key="4">
    <source>
        <dbReference type="EMBL" id="AIC09237.1"/>
    </source>
</evidence>
<dbReference type="GO" id="GO:0003677">
    <property type="term" value="F:DNA binding"/>
    <property type="evidence" value="ECO:0007669"/>
    <property type="project" value="InterPro"/>
</dbReference>
<dbReference type="RefSeq" id="WP_020852836.1">
    <property type="nucleotide sequence ID" value="NZ_CP006696.1"/>
</dbReference>